<organism evidence="2 3">
    <name type="scientific">Sporosarcina newyorkensis</name>
    <dbReference type="NCBI Taxonomy" id="759851"/>
    <lineage>
        <taxon>Bacteria</taxon>
        <taxon>Bacillati</taxon>
        <taxon>Bacillota</taxon>
        <taxon>Bacilli</taxon>
        <taxon>Bacillales</taxon>
        <taxon>Caryophanaceae</taxon>
        <taxon>Sporosarcina</taxon>
    </lineage>
</organism>
<dbReference type="GO" id="GO:0016020">
    <property type="term" value="C:membrane"/>
    <property type="evidence" value="ECO:0007669"/>
    <property type="project" value="GOC"/>
</dbReference>
<evidence type="ECO:0000313" key="2">
    <source>
        <dbReference type="EMBL" id="SKB07204.1"/>
    </source>
</evidence>
<accession>A0A1T4YZK3</accession>
<reference evidence="3" key="1">
    <citation type="submission" date="2017-02" db="EMBL/GenBank/DDBJ databases">
        <authorList>
            <person name="Varghese N."/>
            <person name="Submissions S."/>
        </authorList>
    </citation>
    <scope>NUCLEOTIDE SEQUENCE [LARGE SCALE GENOMIC DNA]</scope>
    <source>
        <strain evidence="3">DSM 23966</strain>
    </source>
</reference>
<keyword evidence="2" id="KW-0269">Exonuclease</keyword>
<dbReference type="GO" id="GO:0006506">
    <property type="term" value="P:GPI anchor biosynthetic process"/>
    <property type="evidence" value="ECO:0007669"/>
    <property type="project" value="TreeGrafter"/>
</dbReference>
<evidence type="ECO:0000259" key="1">
    <source>
        <dbReference type="Pfam" id="PF03372"/>
    </source>
</evidence>
<proteinExistence type="predicted"/>
<dbReference type="EMBL" id="FUYJ01000012">
    <property type="protein sequence ID" value="SKB07204.1"/>
    <property type="molecule type" value="Genomic_DNA"/>
</dbReference>
<evidence type="ECO:0000313" key="3">
    <source>
        <dbReference type="Proteomes" id="UP000190042"/>
    </source>
</evidence>
<dbReference type="GO" id="GO:0004527">
    <property type="term" value="F:exonuclease activity"/>
    <property type="evidence" value="ECO:0007669"/>
    <property type="project" value="UniProtKB-KW"/>
</dbReference>
<dbReference type="RefSeq" id="WP_078818806.1">
    <property type="nucleotide sequence ID" value="NZ_FUYJ01000012.1"/>
</dbReference>
<sequence>MIGHMTQPVTRTFGSAGSTQVRKLRVMSFNIAHGLGMDGKVDLRRTAEVIRNSGADIIGLQEVDNHFSERSGFENQAAVLAKWLEMDYSYGPNLIEPPVQPGQPERQYGNALLSRFPVKYSKNHAYTSPSSLIEDPEPRGLLESIIDLDGTFLSFFNTHLSLGEEGQRENLKQLLEITDASLFPTIITGDFNLSPEHLQLKDFRKTYTDTFGSMGMGIAYTFPARYEDASSAVCTEPASRIDYIFTDQTTTIERTEVLDTPVADHLPIIADLLI</sequence>
<dbReference type="SUPFAM" id="SSF56219">
    <property type="entry name" value="DNase I-like"/>
    <property type="match status" value="1"/>
</dbReference>
<dbReference type="GO" id="GO:0004519">
    <property type="term" value="F:endonuclease activity"/>
    <property type="evidence" value="ECO:0007669"/>
    <property type="project" value="UniProtKB-KW"/>
</dbReference>
<dbReference type="Pfam" id="PF03372">
    <property type="entry name" value="Exo_endo_phos"/>
    <property type="match status" value="1"/>
</dbReference>
<name>A0A1T4YZK3_9BACL</name>
<dbReference type="Gene3D" id="3.60.10.10">
    <property type="entry name" value="Endonuclease/exonuclease/phosphatase"/>
    <property type="match status" value="1"/>
</dbReference>
<keyword evidence="3" id="KW-1185">Reference proteome</keyword>
<keyword evidence="2" id="KW-0255">Endonuclease</keyword>
<feature type="domain" description="Endonuclease/exonuclease/phosphatase" evidence="1">
    <location>
        <begin position="27"/>
        <end position="265"/>
    </location>
</feature>
<gene>
    <name evidence="2" type="ORF">SAMN04244570_0334</name>
</gene>
<dbReference type="AlphaFoldDB" id="A0A1T4YZK3"/>
<protein>
    <submittedName>
        <fullName evidence="2">Metal-dependent hydrolase, endonuclease/exonuclease/phosphatase family</fullName>
    </submittedName>
</protein>
<dbReference type="InterPro" id="IPR051916">
    <property type="entry name" value="GPI-anchor_lipid_remodeler"/>
</dbReference>
<dbReference type="InterPro" id="IPR005135">
    <property type="entry name" value="Endo/exonuclease/phosphatase"/>
</dbReference>
<dbReference type="InterPro" id="IPR036691">
    <property type="entry name" value="Endo/exonu/phosph_ase_sf"/>
</dbReference>
<dbReference type="PANTHER" id="PTHR14859:SF15">
    <property type="entry name" value="ENDONUCLEASE_EXONUCLEASE_PHOSPHATASE DOMAIN-CONTAINING PROTEIN"/>
    <property type="match status" value="1"/>
</dbReference>
<keyword evidence="2" id="KW-0540">Nuclease</keyword>
<keyword evidence="2" id="KW-0378">Hydrolase</keyword>
<dbReference type="Proteomes" id="UP000190042">
    <property type="component" value="Unassembled WGS sequence"/>
</dbReference>
<dbReference type="PANTHER" id="PTHR14859">
    <property type="entry name" value="CALCOFLUOR WHITE HYPERSENSITIVE PROTEIN PRECURSOR"/>
    <property type="match status" value="1"/>
</dbReference>